<evidence type="ECO:0000259" key="13">
    <source>
        <dbReference type="PROSITE" id="PS50011"/>
    </source>
</evidence>
<dbReference type="FunFam" id="3.30.200.20:FF:000162">
    <property type="entry name" value="Adenine nucleotide alpha hydrolase-like domain kinase"/>
    <property type="match status" value="1"/>
</dbReference>
<evidence type="ECO:0000313" key="16">
    <source>
        <dbReference type="Proteomes" id="UP001497457"/>
    </source>
</evidence>
<dbReference type="InterPro" id="IPR011009">
    <property type="entry name" value="Kinase-like_dom_sf"/>
</dbReference>
<dbReference type="Proteomes" id="UP001497457">
    <property type="component" value="Chromosome 24b"/>
</dbReference>
<feature type="domain" description="Gnk2-homologous" evidence="14">
    <location>
        <begin position="139"/>
        <end position="248"/>
    </location>
</feature>
<dbReference type="Pfam" id="PF01657">
    <property type="entry name" value="Stress-antifung"/>
    <property type="match status" value="2"/>
</dbReference>
<evidence type="ECO:0000256" key="3">
    <source>
        <dbReference type="ARBA" id="ARBA00022729"/>
    </source>
</evidence>
<keyword evidence="16" id="KW-1185">Reference proteome</keyword>
<name>A0ABC9B6M2_9POAL</name>
<dbReference type="SUPFAM" id="SSF56112">
    <property type="entry name" value="Protein kinase-like (PK-like)"/>
    <property type="match status" value="1"/>
</dbReference>
<evidence type="ECO:0000256" key="2">
    <source>
        <dbReference type="ARBA" id="ARBA00022679"/>
    </source>
</evidence>
<dbReference type="AlphaFoldDB" id="A0ABC9B6M2"/>
<dbReference type="GO" id="GO:0005524">
    <property type="term" value="F:ATP binding"/>
    <property type="evidence" value="ECO:0007669"/>
    <property type="project" value="UniProtKB-UniRule"/>
</dbReference>
<evidence type="ECO:0000256" key="10">
    <source>
        <dbReference type="PROSITE-ProRule" id="PRU10141"/>
    </source>
</evidence>
<feature type="binding site" evidence="10">
    <location>
        <position position="371"/>
    </location>
    <ligand>
        <name>ATP</name>
        <dbReference type="ChEBI" id="CHEBI:30616"/>
    </ligand>
</feature>
<keyword evidence="9" id="KW-0325">Glycoprotein</keyword>
<gene>
    <name evidence="15" type="ORF">URODEC1_LOCUS61284</name>
</gene>
<keyword evidence="2" id="KW-0808">Transferase</keyword>
<evidence type="ECO:0000256" key="6">
    <source>
        <dbReference type="ARBA" id="ARBA00022777"/>
    </source>
</evidence>
<feature type="chain" id="PRO_5044847844" evidence="12">
    <location>
        <begin position="24"/>
        <end position="668"/>
    </location>
</feature>
<dbReference type="InterPro" id="IPR052059">
    <property type="entry name" value="CR_Ser/Thr_kinase"/>
</dbReference>
<keyword evidence="3 12" id="KW-0732">Signal</keyword>
<accession>A0ABC9B6M2</accession>
<dbReference type="InterPro" id="IPR008271">
    <property type="entry name" value="Ser/Thr_kinase_AS"/>
</dbReference>
<feature type="domain" description="Gnk2-homologous" evidence="14">
    <location>
        <begin position="22"/>
        <end position="126"/>
    </location>
</feature>
<dbReference type="FunFam" id="1.10.510.10:FF:000384">
    <property type="entry name" value="G-type lectin S-receptor-like serine/threonine-protein kinase"/>
    <property type="match status" value="1"/>
</dbReference>
<dbReference type="InterPro" id="IPR002902">
    <property type="entry name" value="GNK2"/>
</dbReference>
<evidence type="ECO:0000259" key="14">
    <source>
        <dbReference type="PROSITE" id="PS51473"/>
    </source>
</evidence>
<sequence length="668" mass="72790">MLAGSYAVFAALTLLLSLPAVAAETAHTCDDSSYTTNSTFQTNLNSLAAALPANASASPEGYATLAFGTSPDQVNGMALCRGDTNASSCAACVAAAIRDAQQACPLSRGATVYRDACTLRFAGSRFLDFLRQDQWIVSELFPTVEVAPGSVEADVAWFSATVRKIFTALIDSAVVANSTRKYFATGEIGLDPKIYGLAQCVPDLTPVQCRDCLRYASNQVTAQFLSGRPPWNNAFVVWCSLKYSVSPIYDGRAMLPLPAPPATPPVATGMPTSSSGRKRSAAGISAGIACFTVLVLSLSVFSFLRFKRRTKPLKNSYSPKKVGRAQFTLFDLPTLQEATEHFSEKNKLGEGGFGTVYKGILFDGQEIAVKKLIGRTGHGLLQLHNELRVLAELQHKNLVMLHGFCSDRNDTLLVYEYIKNGSLDNFLFDDSNRNELKWEQQYNIILGIAKGILYLHEDSSTRIIHRDLKPNNILLDDDMEPKIADFGVARLLGEGHTHTGTSGIVGTLGYIAPEYVMGIISPKIDIFSFGVLVLEIVTRRSNCSYDHSTVNLLTDVWEHWTKGTMSQMLPQSLDGYSRTQALRCTHVGLLCVQPDPDDRPDISSVVSMLTRDSMELHLPAQPAFFFGRESPSTSGSDGQSTYVYGRSGFMLKQGISVNGITITELDPR</sequence>
<evidence type="ECO:0000256" key="4">
    <source>
        <dbReference type="ARBA" id="ARBA00022737"/>
    </source>
</evidence>
<dbReference type="CDD" id="cd23509">
    <property type="entry name" value="Gnk2-like"/>
    <property type="match status" value="2"/>
</dbReference>
<dbReference type="FunFam" id="3.30.430.20:FF:000010">
    <property type="entry name" value="Cysteine-rich receptor-like protein kinase 10"/>
    <property type="match status" value="1"/>
</dbReference>
<dbReference type="InterPro" id="IPR017441">
    <property type="entry name" value="Protein_kinase_ATP_BS"/>
</dbReference>
<evidence type="ECO:0000256" key="12">
    <source>
        <dbReference type="SAM" id="SignalP"/>
    </source>
</evidence>
<evidence type="ECO:0000256" key="11">
    <source>
        <dbReference type="SAM" id="Phobius"/>
    </source>
</evidence>
<reference evidence="15" key="1">
    <citation type="submission" date="2024-10" db="EMBL/GenBank/DDBJ databases">
        <authorList>
            <person name="Ryan C."/>
        </authorList>
    </citation>
    <scope>NUCLEOTIDE SEQUENCE [LARGE SCALE GENOMIC DNA]</scope>
</reference>
<keyword evidence="4" id="KW-0677">Repeat</keyword>
<feature type="signal peptide" evidence="12">
    <location>
        <begin position="1"/>
        <end position="23"/>
    </location>
</feature>
<keyword evidence="8" id="KW-0675">Receptor</keyword>
<feature type="domain" description="Protein kinase" evidence="13">
    <location>
        <begin position="342"/>
        <end position="624"/>
    </location>
</feature>
<evidence type="ECO:0000313" key="15">
    <source>
        <dbReference type="EMBL" id="CAL4992805.1"/>
    </source>
</evidence>
<keyword evidence="1" id="KW-0723">Serine/threonine-protein kinase</keyword>
<keyword evidence="6" id="KW-0418">Kinase</keyword>
<dbReference type="PANTHER" id="PTHR47973">
    <property type="entry name" value="CYSTEINE-RICH RECEPTOR-LIKE PROTEIN KINASE 3"/>
    <property type="match status" value="1"/>
</dbReference>
<evidence type="ECO:0000256" key="1">
    <source>
        <dbReference type="ARBA" id="ARBA00022527"/>
    </source>
</evidence>
<evidence type="ECO:0000256" key="8">
    <source>
        <dbReference type="ARBA" id="ARBA00023170"/>
    </source>
</evidence>
<dbReference type="Gene3D" id="1.10.510.10">
    <property type="entry name" value="Transferase(Phosphotransferase) domain 1"/>
    <property type="match status" value="1"/>
</dbReference>
<keyword evidence="5 10" id="KW-0547">Nucleotide-binding</keyword>
<feature type="transmembrane region" description="Helical" evidence="11">
    <location>
        <begin position="281"/>
        <end position="304"/>
    </location>
</feature>
<keyword evidence="7 10" id="KW-0067">ATP-binding</keyword>
<evidence type="ECO:0000256" key="9">
    <source>
        <dbReference type="ARBA" id="ARBA00023180"/>
    </source>
</evidence>
<evidence type="ECO:0000256" key="5">
    <source>
        <dbReference type="ARBA" id="ARBA00022741"/>
    </source>
</evidence>
<dbReference type="PROSITE" id="PS00108">
    <property type="entry name" value="PROTEIN_KINASE_ST"/>
    <property type="match status" value="1"/>
</dbReference>
<organism evidence="15 16">
    <name type="scientific">Urochloa decumbens</name>
    <dbReference type="NCBI Taxonomy" id="240449"/>
    <lineage>
        <taxon>Eukaryota</taxon>
        <taxon>Viridiplantae</taxon>
        <taxon>Streptophyta</taxon>
        <taxon>Embryophyta</taxon>
        <taxon>Tracheophyta</taxon>
        <taxon>Spermatophyta</taxon>
        <taxon>Magnoliopsida</taxon>
        <taxon>Liliopsida</taxon>
        <taxon>Poales</taxon>
        <taxon>Poaceae</taxon>
        <taxon>PACMAD clade</taxon>
        <taxon>Panicoideae</taxon>
        <taxon>Panicodae</taxon>
        <taxon>Paniceae</taxon>
        <taxon>Melinidinae</taxon>
        <taxon>Urochloa</taxon>
    </lineage>
</organism>
<dbReference type="GO" id="GO:0004674">
    <property type="term" value="F:protein serine/threonine kinase activity"/>
    <property type="evidence" value="ECO:0007669"/>
    <property type="project" value="UniProtKB-KW"/>
</dbReference>
<keyword evidence="11" id="KW-0812">Transmembrane</keyword>
<dbReference type="SMART" id="SM00220">
    <property type="entry name" value="S_TKc"/>
    <property type="match status" value="1"/>
</dbReference>
<dbReference type="CDD" id="cd14066">
    <property type="entry name" value="STKc_IRAK"/>
    <property type="match status" value="1"/>
</dbReference>
<dbReference type="PROSITE" id="PS51473">
    <property type="entry name" value="GNK2"/>
    <property type="match status" value="2"/>
</dbReference>
<dbReference type="Gene3D" id="3.30.430.20">
    <property type="entry name" value="Gnk2 domain, C-X8-C-X2-C motif"/>
    <property type="match status" value="2"/>
</dbReference>
<dbReference type="Gene3D" id="3.30.200.20">
    <property type="entry name" value="Phosphorylase Kinase, domain 1"/>
    <property type="match status" value="1"/>
</dbReference>
<dbReference type="EMBL" id="OZ075134">
    <property type="protein sequence ID" value="CAL4992805.1"/>
    <property type="molecule type" value="Genomic_DNA"/>
</dbReference>
<dbReference type="PROSITE" id="PS50011">
    <property type="entry name" value="PROTEIN_KINASE_DOM"/>
    <property type="match status" value="1"/>
</dbReference>
<proteinExistence type="predicted"/>
<dbReference type="InterPro" id="IPR000719">
    <property type="entry name" value="Prot_kinase_dom"/>
</dbReference>
<dbReference type="PROSITE" id="PS00107">
    <property type="entry name" value="PROTEIN_KINASE_ATP"/>
    <property type="match status" value="1"/>
</dbReference>
<keyword evidence="11" id="KW-0472">Membrane</keyword>
<dbReference type="InterPro" id="IPR038408">
    <property type="entry name" value="GNK2_sf"/>
</dbReference>
<evidence type="ECO:0000256" key="7">
    <source>
        <dbReference type="ARBA" id="ARBA00022840"/>
    </source>
</evidence>
<keyword evidence="11" id="KW-1133">Transmembrane helix</keyword>
<dbReference type="Pfam" id="PF00069">
    <property type="entry name" value="Pkinase"/>
    <property type="match status" value="1"/>
</dbReference>
<protein>
    <submittedName>
        <fullName evidence="15">Uncharacterized protein</fullName>
    </submittedName>
</protein>